<protein>
    <submittedName>
        <fullName evidence="1">Uncharacterized protein</fullName>
    </submittedName>
</protein>
<accession>A0A1C4A2Z7</accession>
<dbReference type="AlphaFoldDB" id="A0A1C4A2Z7"/>
<evidence type="ECO:0000313" key="1">
    <source>
        <dbReference type="EMBL" id="SCB89074.1"/>
    </source>
</evidence>
<reference evidence="2" key="1">
    <citation type="submission" date="2016-08" db="EMBL/GenBank/DDBJ databases">
        <authorList>
            <person name="Varghese N."/>
            <person name="Submissions Spin"/>
        </authorList>
    </citation>
    <scope>NUCLEOTIDE SEQUENCE [LARGE SCALE GENOMIC DNA]</scope>
    <source>
        <strain evidence="2">SGD-1123</strain>
    </source>
</reference>
<sequence length="58" mass="6711">MPNITSKYAEVVDLHADIYYNGKVHGFLYILKNSFKKDIHFLSPCDKDTRAKPNLLVK</sequence>
<gene>
    <name evidence="1" type="ORF">GA0061094_1199</name>
</gene>
<dbReference type="Proteomes" id="UP000181997">
    <property type="component" value="Unassembled WGS sequence"/>
</dbReference>
<evidence type="ECO:0000313" key="2">
    <source>
        <dbReference type="Proteomes" id="UP000181997"/>
    </source>
</evidence>
<organism evidence="1 2">
    <name type="scientific">[Bacillus] enclensis</name>
    <dbReference type="NCBI Taxonomy" id="1402860"/>
    <lineage>
        <taxon>Bacteria</taxon>
        <taxon>Bacillati</taxon>
        <taxon>Bacillota</taxon>
        <taxon>Bacilli</taxon>
        <taxon>Bacillales</taxon>
        <taxon>Bacillaceae</taxon>
        <taxon>Rossellomorea</taxon>
    </lineage>
</organism>
<name>A0A1C4A2Z7_9BACI</name>
<keyword evidence="2" id="KW-1185">Reference proteome</keyword>
<dbReference type="EMBL" id="FMAU01000001">
    <property type="protein sequence ID" value="SCB89074.1"/>
    <property type="molecule type" value="Genomic_DNA"/>
</dbReference>
<proteinExistence type="predicted"/>